<dbReference type="GO" id="GO:0006935">
    <property type="term" value="P:chemotaxis"/>
    <property type="evidence" value="ECO:0007669"/>
    <property type="project" value="UniProtKB-KW"/>
</dbReference>
<dbReference type="EMBL" id="PFNG01000072">
    <property type="protein sequence ID" value="PIZ41040.1"/>
    <property type="molecule type" value="Genomic_DNA"/>
</dbReference>
<dbReference type="InterPro" id="IPR004105">
    <property type="entry name" value="CheA-like_dim"/>
</dbReference>
<evidence type="ECO:0000256" key="6">
    <source>
        <dbReference type="ARBA" id="ARBA00022553"/>
    </source>
</evidence>
<dbReference type="PANTHER" id="PTHR43395:SF10">
    <property type="entry name" value="CHEMOTAXIS PROTEIN CHEA"/>
    <property type="match status" value="1"/>
</dbReference>
<dbReference type="Pfam" id="PF01584">
    <property type="entry name" value="CheW"/>
    <property type="match status" value="1"/>
</dbReference>
<dbReference type="SUPFAM" id="SSF50341">
    <property type="entry name" value="CheW-like"/>
    <property type="match status" value="1"/>
</dbReference>
<dbReference type="GO" id="GO:0005737">
    <property type="term" value="C:cytoplasm"/>
    <property type="evidence" value="ECO:0007669"/>
    <property type="project" value="InterPro"/>
</dbReference>
<comment type="catalytic activity">
    <reaction evidence="1">
        <text>ATP + protein L-histidine = ADP + protein N-phospho-L-histidine.</text>
        <dbReference type="EC" id="2.7.13.3"/>
    </reaction>
</comment>
<reference evidence="18" key="1">
    <citation type="submission" date="2017-09" db="EMBL/GenBank/DDBJ databases">
        <title>Depth-based differentiation of microbial function through sediment-hosted aquifers and enrichment of novel symbionts in the deep terrestrial subsurface.</title>
        <authorList>
            <person name="Probst A.J."/>
            <person name="Ladd B."/>
            <person name="Jarett J.K."/>
            <person name="Geller-Mcgrath D.E."/>
            <person name="Sieber C.M.K."/>
            <person name="Emerson J.B."/>
            <person name="Anantharaman K."/>
            <person name="Thomas B.C."/>
            <person name="Malmstrom R."/>
            <person name="Stieglmeier M."/>
            <person name="Klingl A."/>
            <person name="Woyke T."/>
            <person name="Ryan C.M."/>
            <person name="Banfield J.F."/>
        </authorList>
    </citation>
    <scope>NUCLEOTIDE SEQUENCE [LARGE SCALE GENOMIC DNA]</scope>
</reference>
<dbReference type="InterPro" id="IPR036890">
    <property type="entry name" value="HATPase_C_sf"/>
</dbReference>
<dbReference type="SUPFAM" id="SSF47226">
    <property type="entry name" value="Histidine-containing phosphotransfer domain, HPT domain"/>
    <property type="match status" value="1"/>
</dbReference>
<evidence type="ECO:0000256" key="7">
    <source>
        <dbReference type="ARBA" id="ARBA00022679"/>
    </source>
</evidence>
<dbReference type="InterPro" id="IPR003594">
    <property type="entry name" value="HATPase_dom"/>
</dbReference>
<dbReference type="PROSITE" id="PS50109">
    <property type="entry name" value="HIS_KIN"/>
    <property type="match status" value="1"/>
</dbReference>
<evidence type="ECO:0000256" key="10">
    <source>
        <dbReference type="ARBA" id="ARBA00022840"/>
    </source>
</evidence>
<dbReference type="InterPro" id="IPR002545">
    <property type="entry name" value="CheW-lke_dom"/>
</dbReference>
<keyword evidence="6 13" id="KW-0597">Phosphoprotein</keyword>
<evidence type="ECO:0000256" key="12">
    <source>
        <dbReference type="ARBA" id="ARBA00035100"/>
    </source>
</evidence>
<keyword evidence="8" id="KW-0547">Nucleotide-binding</keyword>
<dbReference type="PROSITE" id="PS50894">
    <property type="entry name" value="HPT"/>
    <property type="match status" value="1"/>
</dbReference>
<dbReference type="Gene3D" id="1.20.120.160">
    <property type="entry name" value="HPT domain"/>
    <property type="match status" value="1"/>
</dbReference>
<proteinExistence type="predicted"/>
<dbReference type="Gene3D" id="2.30.30.40">
    <property type="entry name" value="SH3 Domains"/>
    <property type="match status" value="1"/>
</dbReference>
<dbReference type="GO" id="GO:0005886">
    <property type="term" value="C:plasma membrane"/>
    <property type="evidence" value="ECO:0007669"/>
    <property type="project" value="UniProtKB-SubCell"/>
</dbReference>
<evidence type="ECO:0000256" key="8">
    <source>
        <dbReference type="ARBA" id="ARBA00022741"/>
    </source>
</evidence>
<comment type="subcellular location">
    <subcellularLocation>
        <location evidence="2">Cell membrane</location>
    </subcellularLocation>
</comment>
<dbReference type="InterPro" id="IPR036097">
    <property type="entry name" value="HisK_dim/P_sf"/>
</dbReference>
<dbReference type="InterPro" id="IPR036641">
    <property type="entry name" value="HPT_dom_sf"/>
</dbReference>
<evidence type="ECO:0000256" key="1">
    <source>
        <dbReference type="ARBA" id="ARBA00000085"/>
    </source>
</evidence>
<dbReference type="SMART" id="SM00387">
    <property type="entry name" value="HATPase_c"/>
    <property type="match status" value="1"/>
</dbReference>
<dbReference type="PROSITE" id="PS50851">
    <property type="entry name" value="CHEW"/>
    <property type="match status" value="1"/>
</dbReference>
<dbReference type="InterPro" id="IPR037257">
    <property type="entry name" value="T2SS_E_N_sf"/>
</dbReference>
<dbReference type="InterPro" id="IPR037006">
    <property type="entry name" value="CheA-like_homodim_sf"/>
</dbReference>
<dbReference type="SMART" id="SM00260">
    <property type="entry name" value="CheW"/>
    <property type="match status" value="1"/>
</dbReference>
<dbReference type="Gene3D" id="1.10.287.560">
    <property type="entry name" value="Histidine kinase CheA-like, homodimeric domain"/>
    <property type="match status" value="1"/>
</dbReference>
<keyword evidence="11" id="KW-0902">Two-component regulatory system</keyword>
<dbReference type="EC" id="2.7.13.3" evidence="3"/>
<evidence type="ECO:0000256" key="9">
    <source>
        <dbReference type="ARBA" id="ARBA00022777"/>
    </source>
</evidence>
<dbReference type="SMART" id="SM01231">
    <property type="entry name" value="H-kinase_dim"/>
    <property type="match status" value="1"/>
</dbReference>
<dbReference type="PANTHER" id="PTHR43395">
    <property type="entry name" value="SENSOR HISTIDINE KINASE CHEA"/>
    <property type="match status" value="1"/>
</dbReference>
<dbReference type="InterPro" id="IPR004358">
    <property type="entry name" value="Sig_transdc_His_kin-like_C"/>
</dbReference>
<evidence type="ECO:0000313" key="18">
    <source>
        <dbReference type="Proteomes" id="UP000230956"/>
    </source>
</evidence>
<evidence type="ECO:0000313" key="17">
    <source>
        <dbReference type="EMBL" id="PIZ41040.1"/>
    </source>
</evidence>
<evidence type="ECO:0000256" key="5">
    <source>
        <dbReference type="ARBA" id="ARBA00022500"/>
    </source>
</evidence>
<dbReference type="Gene3D" id="3.30.565.10">
    <property type="entry name" value="Histidine kinase-like ATPase, C-terminal domain"/>
    <property type="match status" value="1"/>
</dbReference>
<dbReference type="CDD" id="cd00731">
    <property type="entry name" value="CheA_reg"/>
    <property type="match status" value="1"/>
</dbReference>
<evidence type="ECO:0000259" key="16">
    <source>
        <dbReference type="PROSITE" id="PS50894"/>
    </source>
</evidence>
<evidence type="ECO:0000259" key="15">
    <source>
        <dbReference type="PROSITE" id="PS50851"/>
    </source>
</evidence>
<dbReference type="InterPro" id="IPR036061">
    <property type="entry name" value="CheW-like_dom_sf"/>
</dbReference>
<dbReference type="GO" id="GO:0005524">
    <property type="term" value="F:ATP binding"/>
    <property type="evidence" value="ECO:0007669"/>
    <property type="project" value="UniProtKB-KW"/>
</dbReference>
<dbReference type="SUPFAM" id="SSF55874">
    <property type="entry name" value="ATPase domain of HSP90 chaperone/DNA topoisomerase II/histidine kinase"/>
    <property type="match status" value="1"/>
</dbReference>
<comment type="function">
    <text evidence="12">Involved in the transmission of sensory signals from the chemoreceptors to the flagellar motors. CheA is autophosphorylated; it can transfer its phosphate group to either CheB or CheY.</text>
</comment>
<keyword evidence="9" id="KW-0418">Kinase</keyword>
<dbReference type="InterPro" id="IPR005467">
    <property type="entry name" value="His_kinase_dom"/>
</dbReference>
<feature type="domain" description="HPt" evidence="16">
    <location>
        <begin position="1"/>
        <end position="103"/>
    </location>
</feature>
<dbReference type="RefSeq" id="WP_286678595.1">
    <property type="nucleotide sequence ID" value="NZ_MNXI01000092.1"/>
</dbReference>
<dbReference type="FunFam" id="3.30.565.10:FF:000016">
    <property type="entry name" value="Chemotaxis protein CheA, putative"/>
    <property type="match status" value="1"/>
</dbReference>
<dbReference type="SUPFAM" id="SSF47384">
    <property type="entry name" value="Homodimeric domain of signal transducing histidine kinase"/>
    <property type="match status" value="1"/>
</dbReference>
<dbReference type="PRINTS" id="PR00344">
    <property type="entry name" value="BCTRLSENSOR"/>
</dbReference>
<evidence type="ECO:0000256" key="2">
    <source>
        <dbReference type="ARBA" id="ARBA00004236"/>
    </source>
</evidence>
<dbReference type="CDD" id="cd00088">
    <property type="entry name" value="HPT"/>
    <property type="match status" value="1"/>
</dbReference>
<accession>A0A2M7T9H5</accession>
<dbReference type="InterPro" id="IPR051315">
    <property type="entry name" value="Bact_Chemotaxis_CheA"/>
</dbReference>
<keyword evidence="7" id="KW-0808">Transferase</keyword>
<dbReference type="AlphaFoldDB" id="A0A2M7T9H5"/>
<dbReference type="SMART" id="SM00073">
    <property type="entry name" value="HPT"/>
    <property type="match status" value="1"/>
</dbReference>
<feature type="domain" description="Histidine kinase" evidence="14">
    <location>
        <begin position="290"/>
        <end position="560"/>
    </location>
</feature>
<evidence type="ECO:0000256" key="3">
    <source>
        <dbReference type="ARBA" id="ARBA00012438"/>
    </source>
</evidence>
<feature type="domain" description="CheW-like" evidence="15">
    <location>
        <begin position="562"/>
        <end position="697"/>
    </location>
</feature>
<dbReference type="InterPro" id="IPR008207">
    <property type="entry name" value="Sig_transdc_His_kin_Hpt_dom"/>
</dbReference>
<dbReference type="Pfam" id="PF01627">
    <property type="entry name" value="Hpt"/>
    <property type="match status" value="1"/>
</dbReference>
<gene>
    <name evidence="17" type="ORF">COY37_03065</name>
</gene>
<dbReference type="Proteomes" id="UP000230956">
    <property type="component" value="Unassembled WGS sequence"/>
</dbReference>
<keyword evidence="10" id="KW-0067">ATP-binding</keyword>
<organism evidence="17 18">
    <name type="scientific">Candidatus Aquicultor secundus</name>
    <dbReference type="NCBI Taxonomy" id="1973895"/>
    <lineage>
        <taxon>Bacteria</taxon>
        <taxon>Bacillati</taxon>
        <taxon>Actinomycetota</taxon>
        <taxon>Candidatus Aquicultoria</taxon>
        <taxon>Candidatus Aquicultorales</taxon>
        <taxon>Candidatus Aquicultoraceae</taxon>
        <taxon>Candidatus Aquicultor</taxon>
    </lineage>
</organism>
<feature type="modified residue" description="Phosphohistidine" evidence="13">
    <location>
        <position position="46"/>
    </location>
</feature>
<dbReference type="CDD" id="cd16916">
    <property type="entry name" value="HATPase_CheA-like"/>
    <property type="match status" value="1"/>
</dbReference>
<dbReference type="FunFam" id="2.30.30.40:FF:000048">
    <property type="entry name" value="Chemotaxis protein CheA, putative"/>
    <property type="match status" value="1"/>
</dbReference>
<evidence type="ECO:0000256" key="4">
    <source>
        <dbReference type="ARBA" id="ARBA00021495"/>
    </source>
</evidence>
<evidence type="ECO:0000259" key="14">
    <source>
        <dbReference type="PROSITE" id="PS50109"/>
    </source>
</evidence>
<comment type="caution">
    <text evidence="17">The sequence shown here is derived from an EMBL/GenBank/DDBJ whole genome shotgun (WGS) entry which is preliminary data.</text>
</comment>
<evidence type="ECO:0000256" key="13">
    <source>
        <dbReference type="PROSITE-ProRule" id="PRU00110"/>
    </source>
</evidence>
<dbReference type="Pfam" id="PF02895">
    <property type="entry name" value="H-kinase_dim"/>
    <property type="match status" value="1"/>
</dbReference>
<sequence length="711" mass="79264">MDQSSLMETFITEATELLQDLEIDLVSLEDSGEDDELINRIFRAAHTIKGSAGVVGLTALSDFTHSMESVLDLVRDHKLVVTNDLVSVLLRAVDLLKEMIRVASEGGGDIDEREMQFVLTMLRRFLPAASVQESITEKEVPENREESKYAYFEIELALPETILETGTDPLMLLRELQDMGEIVELEVTTQDTPDFHSLDIYKLYLRWHLVIRTRELQSKVENVFVFVQDSSQIAIEDVTRFFKDGVDLRVADMKLGEILTDKGLVSKKDIEEVLSSQQKIGELLVQRGKVSEHDVRSALEKQLKSREIKKASTIRVDTDKLDKLVNLVGEMVIAVARVNQQQCSMLPGNKRSAQGAIESLERISRDLQEQVMRVRMVPVEGLFSRFHRVIRDLANDQHKLIRLELSGTETELDKNVVEQLSDPLKHLIRNAIDHGVELPEERVNAGKAEEATVKLCAYQQEGEIIIEIADDGQGIDHKSVLKKAIEKGFIRNDDTPNEKALYQFLFMPGFSTAKQVTEVSGRGVGLDVVKQNIDELRGTIEVISEVGKGTTFKIRLPLTLAIIDGMNVKVGEEIITIPLLSIVESIRPTKEAVKTVQGEGEVIDARGEYLPLVRLHSVFGIETDKTDPSEALVVIVESGQRRFGVLVDDMLGQQQAVIKSLEKNFHQVDGASGATILGDGTVSLILDIHGLEKMAFSSSQLDFGHRGSEAA</sequence>
<dbReference type="Pfam" id="PF02518">
    <property type="entry name" value="HATPase_c"/>
    <property type="match status" value="1"/>
</dbReference>
<dbReference type="GO" id="GO:0000155">
    <property type="term" value="F:phosphorelay sensor kinase activity"/>
    <property type="evidence" value="ECO:0007669"/>
    <property type="project" value="InterPro"/>
</dbReference>
<name>A0A2M7T9H5_9ACTN</name>
<dbReference type="SUPFAM" id="SSF160246">
    <property type="entry name" value="EspE N-terminal domain-like"/>
    <property type="match status" value="1"/>
</dbReference>
<protein>
    <recommendedName>
        <fullName evidence="4">Chemotaxis protein CheA</fullName>
        <ecNumber evidence="3">2.7.13.3</ecNumber>
    </recommendedName>
</protein>
<evidence type="ECO:0000256" key="11">
    <source>
        <dbReference type="ARBA" id="ARBA00023012"/>
    </source>
</evidence>
<keyword evidence="5" id="KW-0145">Chemotaxis</keyword>